<comment type="caution">
    <text evidence="10">The sequence shown here is derived from an EMBL/GenBank/DDBJ whole genome shotgun (WGS) entry which is preliminary data.</text>
</comment>
<dbReference type="EMBL" id="BTGU01000021">
    <property type="protein sequence ID" value="GMN45945.1"/>
    <property type="molecule type" value="Genomic_DNA"/>
</dbReference>
<evidence type="ECO:0000313" key="11">
    <source>
        <dbReference type="Proteomes" id="UP001187192"/>
    </source>
</evidence>
<protein>
    <submittedName>
        <fullName evidence="10">Uncharacterized protein</fullName>
    </submittedName>
</protein>
<evidence type="ECO:0000256" key="2">
    <source>
        <dbReference type="ARBA" id="ARBA00022527"/>
    </source>
</evidence>
<dbReference type="InterPro" id="IPR025287">
    <property type="entry name" value="WAK_GUB"/>
</dbReference>
<name>A0AA88A6M0_FICCA</name>
<accession>A0AA88A6M0</accession>
<dbReference type="GO" id="GO:0030247">
    <property type="term" value="F:polysaccharide binding"/>
    <property type="evidence" value="ECO:0007669"/>
    <property type="project" value="InterPro"/>
</dbReference>
<organism evidence="10 11">
    <name type="scientific">Ficus carica</name>
    <name type="common">Common fig</name>
    <dbReference type="NCBI Taxonomy" id="3494"/>
    <lineage>
        <taxon>Eukaryota</taxon>
        <taxon>Viridiplantae</taxon>
        <taxon>Streptophyta</taxon>
        <taxon>Embryophyta</taxon>
        <taxon>Tracheophyta</taxon>
        <taxon>Spermatophyta</taxon>
        <taxon>Magnoliopsida</taxon>
        <taxon>eudicotyledons</taxon>
        <taxon>Gunneridae</taxon>
        <taxon>Pentapetalae</taxon>
        <taxon>rosids</taxon>
        <taxon>fabids</taxon>
        <taxon>Rosales</taxon>
        <taxon>Moraceae</taxon>
        <taxon>Ficeae</taxon>
        <taxon>Ficus</taxon>
    </lineage>
</organism>
<keyword evidence="2" id="KW-0418">Kinase</keyword>
<keyword evidence="3" id="KW-0808">Transferase</keyword>
<evidence type="ECO:0000256" key="7">
    <source>
        <dbReference type="SAM" id="SignalP"/>
    </source>
</evidence>
<dbReference type="Pfam" id="PF13947">
    <property type="entry name" value="GUB_WAK_bind"/>
    <property type="match status" value="1"/>
</dbReference>
<feature type="signal peptide" evidence="7">
    <location>
        <begin position="1"/>
        <end position="20"/>
    </location>
</feature>
<gene>
    <name evidence="10" type="ORF">TIFTF001_015131</name>
</gene>
<feature type="domain" description="Wall-associated receptor kinase galacturonan-binding" evidence="9">
    <location>
        <begin position="30"/>
        <end position="87"/>
    </location>
</feature>
<dbReference type="Proteomes" id="UP001187192">
    <property type="component" value="Unassembled WGS sequence"/>
</dbReference>
<keyword evidence="4 7" id="KW-0732">Signal</keyword>
<evidence type="ECO:0000256" key="5">
    <source>
        <dbReference type="ARBA" id="ARBA00023157"/>
    </source>
</evidence>
<dbReference type="GO" id="GO:0004674">
    <property type="term" value="F:protein serine/threonine kinase activity"/>
    <property type="evidence" value="ECO:0007669"/>
    <property type="project" value="UniProtKB-KW"/>
</dbReference>
<evidence type="ECO:0000256" key="4">
    <source>
        <dbReference type="ARBA" id="ARBA00022729"/>
    </source>
</evidence>
<dbReference type="PANTHER" id="PTHR33491">
    <property type="entry name" value="OSJNBA0016N04.9 PROTEIN"/>
    <property type="match status" value="1"/>
</dbReference>
<dbReference type="GO" id="GO:0016020">
    <property type="term" value="C:membrane"/>
    <property type="evidence" value="ECO:0007669"/>
    <property type="project" value="UniProtKB-SubCell"/>
</dbReference>
<feature type="chain" id="PRO_5041713016" evidence="7">
    <location>
        <begin position="21"/>
        <end position="301"/>
    </location>
</feature>
<dbReference type="Pfam" id="PF08488">
    <property type="entry name" value="WAK"/>
    <property type="match status" value="1"/>
</dbReference>
<keyword evidence="6" id="KW-0325">Glycoprotein</keyword>
<keyword evidence="2" id="KW-0723">Serine/threonine-protein kinase</keyword>
<keyword evidence="11" id="KW-1185">Reference proteome</keyword>
<reference evidence="10" key="1">
    <citation type="submission" date="2023-07" db="EMBL/GenBank/DDBJ databases">
        <title>draft genome sequence of fig (Ficus carica).</title>
        <authorList>
            <person name="Takahashi T."/>
            <person name="Nishimura K."/>
        </authorList>
    </citation>
    <scope>NUCLEOTIDE SEQUENCE</scope>
</reference>
<dbReference type="AlphaFoldDB" id="A0AA88A6M0"/>
<evidence type="ECO:0000259" key="8">
    <source>
        <dbReference type="Pfam" id="PF08488"/>
    </source>
</evidence>
<evidence type="ECO:0000256" key="1">
    <source>
        <dbReference type="ARBA" id="ARBA00004479"/>
    </source>
</evidence>
<evidence type="ECO:0000256" key="3">
    <source>
        <dbReference type="ARBA" id="ARBA00022679"/>
    </source>
</evidence>
<dbReference type="InterPro" id="IPR013695">
    <property type="entry name" value="WAK"/>
</dbReference>
<keyword evidence="5" id="KW-1015">Disulfide bond</keyword>
<comment type="subcellular location">
    <subcellularLocation>
        <location evidence="1">Membrane</location>
        <topology evidence="1">Single-pass type I membrane protein</topology>
    </subcellularLocation>
</comment>
<sequence>MVRQLFIPILLLSCLVTTTASEAPMAKKKCQSRCGDIIIPYPFGIKKGCYVGDWFEVVCTSSTNQTVLKRINLKVNRIDIYDGTLDVQFPITFWNCGDEKTPQQNLSFKGSPFAFSENKNKFIAVGGGLASIISSKPDEPIVASCSSVCANVSVNTRCNGVGCCKTSIPSKLQAFNASFDITACSDQSSETDCRYAFIVKETWFSQNVTNISSLLKMTDVTVALNWGLDASKHENLGKSVGSFSLKSGKRKSTGTGYCNKSSDTSFSSLFTESGQLACYCNGSFEGNPYLPGGCVGKAPLP</sequence>
<evidence type="ECO:0000256" key="6">
    <source>
        <dbReference type="ARBA" id="ARBA00023180"/>
    </source>
</evidence>
<evidence type="ECO:0000313" key="10">
    <source>
        <dbReference type="EMBL" id="GMN45945.1"/>
    </source>
</evidence>
<proteinExistence type="predicted"/>
<feature type="domain" description="Wall-associated receptor kinase" evidence="8">
    <location>
        <begin position="155"/>
        <end position="233"/>
    </location>
</feature>
<evidence type="ECO:0000259" key="9">
    <source>
        <dbReference type="Pfam" id="PF13947"/>
    </source>
</evidence>